<accession>A0A450YQ88</accession>
<organism evidence="2">
    <name type="scientific">Candidatus Kentrum sp. TC</name>
    <dbReference type="NCBI Taxonomy" id="2126339"/>
    <lineage>
        <taxon>Bacteria</taxon>
        <taxon>Pseudomonadati</taxon>
        <taxon>Pseudomonadota</taxon>
        <taxon>Gammaproteobacteria</taxon>
        <taxon>Candidatus Kentrum</taxon>
    </lineage>
</organism>
<dbReference type="EMBL" id="CAADFS010000018">
    <property type="protein sequence ID" value="VFK43710.1"/>
    <property type="molecule type" value="Genomic_DNA"/>
</dbReference>
<name>A0A450YQ88_9GAMM</name>
<dbReference type="AlphaFoldDB" id="A0A450YQ88"/>
<proteinExistence type="predicted"/>
<protein>
    <recommendedName>
        <fullName evidence="1">ABC-three component systems C-terminal domain-containing protein</fullName>
    </recommendedName>
</protein>
<reference evidence="2" key="1">
    <citation type="submission" date="2019-02" db="EMBL/GenBank/DDBJ databases">
        <authorList>
            <person name="Gruber-Vodicka R. H."/>
            <person name="Seah K. B. B."/>
        </authorList>
    </citation>
    <scope>NUCLEOTIDE SEQUENCE</scope>
    <source>
        <strain evidence="2">BECK_BZ123</strain>
    </source>
</reference>
<evidence type="ECO:0000313" key="2">
    <source>
        <dbReference type="EMBL" id="VFK43710.1"/>
    </source>
</evidence>
<gene>
    <name evidence="2" type="ORF">BECKTC1821D_GA0114238_10181</name>
</gene>
<sequence>MFPTSKGNPFSAPEPALGYLYQPRYALFQLLQLPEETTCFIERDDDIDFSDPEEGRILASLKHKAPGDTLTDLSPDFWKSVRIWLDYYLKENHSTPFVSFFLFTTGNVTVGSFLEAFLPNAPKDETLTKRVSDVLAKSKSKTIQKTKDLLDELPKDKWLDFFRRITIFDNQERIQDIPRRIIDGKLRTVRPQFRRPVYERLEGWWFNACVDLLSGKRREPLRGSEVSEMLSSITEQFRKESLPIDFEYAEPENGVHPDSDRRYFVRQLRAIGLHSDRIRRAILDYYRAFQQRGSWQRENVTLTGELEQYDDRLVDQWARLREIVFGDLADDSPEELLQTTGKKLLNELSTSDRQSLRIRTGVTATFVTMGSYHMLANEDVPRVYWHPRFKERIADILYGEMP</sequence>
<dbReference type="InterPro" id="IPR046913">
    <property type="entry name" value="ABC-3C_CTD7"/>
</dbReference>
<feature type="domain" description="ABC-three component systems C-terminal" evidence="1">
    <location>
        <begin position="264"/>
        <end position="392"/>
    </location>
</feature>
<dbReference type="Pfam" id="PF20283">
    <property type="entry name" value="CTD7"/>
    <property type="match status" value="1"/>
</dbReference>
<evidence type="ECO:0000259" key="1">
    <source>
        <dbReference type="Pfam" id="PF20283"/>
    </source>
</evidence>